<gene>
    <name evidence="2" type="ordered locus">Isop_2338</name>
</gene>
<feature type="region of interest" description="Disordered" evidence="1">
    <location>
        <begin position="818"/>
        <end position="837"/>
    </location>
</feature>
<reference key="1">
    <citation type="submission" date="2010-11" db="EMBL/GenBank/DDBJ databases">
        <title>The complete sequence of chromosome of Isophaera pallida ATCC 43644.</title>
        <authorList>
            <consortium name="US DOE Joint Genome Institute (JGI-PGF)"/>
            <person name="Lucas S."/>
            <person name="Copeland A."/>
            <person name="Lapidus A."/>
            <person name="Bruce D."/>
            <person name="Goodwin L."/>
            <person name="Pitluck S."/>
            <person name="Kyrpides N."/>
            <person name="Mavromatis K."/>
            <person name="Pagani I."/>
            <person name="Ivanova N."/>
            <person name="Saunders E."/>
            <person name="Brettin T."/>
            <person name="Detter J.C."/>
            <person name="Han C."/>
            <person name="Tapia R."/>
            <person name="Land M."/>
            <person name="Hauser L."/>
            <person name="Markowitz V."/>
            <person name="Cheng J.-F."/>
            <person name="Hugenholtz P."/>
            <person name="Woyke T."/>
            <person name="Wu D."/>
            <person name="Eisen J.A."/>
        </authorList>
    </citation>
    <scope>NUCLEOTIDE SEQUENCE</scope>
    <source>
        <strain>ATCC 43644</strain>
    </source>
</reference>
<dbReference type="eggNOG" id="ENOG5033WDU">
    <property type="taxonomic scope" value="Bacteria"/>
</dbReference>
<dbReference type="STRING" id="575540.Isop_2338"/>
<evidence type="ECO:0008006" key="4">
    <source>
        <dbReference type="Google" id="ProtNLM"/>
    </source>
</evidence>
<dbReference type="EMBL" id="CP002353">
    <property type="protein sequence ID" value="ADV62916.1"/>
    <property type="molecule type" value="Genomic_DNA"/>
</dbReference>
<reference evidence="2 3" key="2">
    <citation type="journal article" date="2011" name="Stand. Genomic Sci.">
        <title>Complete genome sequence of Isosphaera pallida type strain (IS1B).</title>
        <authorList>
            <consortium name="US DOE Joint Genome Institute (JGI-PGF)"/>
            <person name="Goker M."/>
            <person name="Cleland D."/>
            <person name="Saunders E."/>
            <person name="Lapidus A."/>
            <person name="Nolan M."/>
            <person name="Lucas S."/>
            <person name="Hammon N."/>
            <person name="Deshpande S."/>
            <person name="Cheng J.F."/>
            <person name="Tapia R."/>
            <person name="Han C."/>
            <person name="Goodwin L."/>
            <person name="Pitluck S."/>
            <person name="Liolios K."/>
            <person name="Pagani I."/>
            <person name="Ivanova N."/>
            <person name="Mavromatis K."/>
            <person name="Pati A."/>
            <person name="Chen A."/>
            <person name="Palaniappan K."/>
            <person name="Land M."/>
            <person name="Hauser L."/>
            <person name="Chang Y.J."/>
            <person name="Jeffries C.D."/>
            <person name="Detter J.C."/>
            <person name="Beck B."/>
            <person name="Woyke T."/>
            <person name="Bristow J."/>
            <person name="Eisen J.A."/>
            <person name="Markowitz V."/>
            <person name="Hugenholtz P."/>
            <person name="Kyrpides N.C."/>
            <person name="Klenk H.P."/>
        </authorList>
    </citation>
    <scope>NUCLEOTIDE SEQUENCE [LARGE SCALE GENOMIC DNA]</scope>
    <source>
        <strain evidence="3">ATCC 43644 / DSM 9630 / IS1B</strain>
    </source>
</reference>
<dbReference type="AlphaFoldDB" id="E8R6K5"/>
<feature type="region of interest" description="Disordered" evidence="1">
    <location>
        <begin position="698"/>
        <end position="735"/>
    </location>
</feature>
<organism evidence="2 3">
    <name type="scientific">Isosphaera pallida (strain ATCC 43644 / DSM 9630 / IS1B)</name>
    <dbReference type="NCBI Taxonomy" id="575540"/>
    <lineage>
        <taxon>Bacteria</taxon>
        <taxon>Pseudomonadati</taxon>
        <taxon>Planctomycetota</taxon>
        <taxon>Planctomycetia</taxon>
        <taxon>Isosphaerales</taxon>
        <taxon>Isosphaeraceae</taxon>
        <taxon>Isosphaera</taxon>
    </lineage>
</organism>
<evidence type="ECO:0000256" key="1">
    <source>
        <dbReference type="SAM" id="MobiDB-lite"/>
    </source>
</evidence>
<name>E8R6K5_ISOPI</name>
<proteinExistence type="predicted"/>
<accession>E8R6K5</accession>
<dbReference type="SUPFAM" id="SSF48452">
    <property type="entry name" value="TPR-like"/>
    <property type="match status" value="1"/>
</dbReference>
<protein>
    <recommendedName>
        <fullName evidence="4">Tetratricopeptide repeat protein</fullName>
    </recommendedName>
</protein>
<evidence type="ECO:0000313" key="3">
    <source>
        <dbReference type="Proteomes" id="UP000008631"/>
    </source>
</evidence>
<dbReference type="InParanoid" id="E8R6K5"/>
<evidence type="ECO:0000313" key="2">
    <source>
        <dbReference type="EMBL" id="ADV62916.1"/>
    </source>
</evidence>
<feature type="compositionally biased region" description="Polar residues" evidence="1">
    <location>
        <begin position="703"/>
        <end position="717"/>
    </location>
</feature>
<dbReference type="KEGG" id="ipa:Isop_2338"/>
<dbReference type="HOGENOM" id="CLU_314443_0_0_0"/>
<feature type="compositionally biased region" description="Pro residues" evidence="1">
    <location>
        <begin position="439"/>
        <end position="448"/>
    </location>
</feature>
<sequence>MMIQILRGSTPRSNTWRAGIIGTLSLLGVGSGREGIPHPARGQDHAEIEKALASDEADVERMLAFRRRQVLDTSRPILERAGIALQAAAGLDRLAKSANDPTIRRRRWLQAAELLEEFNQIHPKHPQIRQSRLQIIIFRWAAADTLVWTARLDPAHQALRAEAARALDDVVSRAEAVMVEEASLSPDAITWNLRYRLALALADRVELAEEAQRFGVASGSQRKEGQLTADRRTGTDEWNRVLAVLQLKIEEPRLAALAALVRARALIGLGRLDEADRQLSQAEAVLEPDETLTPRMRLEQTAGRLQRAETLLNQSNASVPLKALERVRLALRRTTSRDQDLLLPSPNVLITALAELDRLAGDTAWGRLGLIEACRVLKPSPALGSDLAARVAQGRLLLNDPSAAADFFAAAAVALEQAPPQANANVQTAPQSDAKANPPLHPAAPPDDPATRARWVELWIQAAGAAGRAGDPIRAAAWLEPIWTLPDERLGPHGPRLGMLRALIRGQAASLPQPISDPAAVGLNLDRNGYEQALRDQLQRFPHDPSLNEARWLLGGLRAAQDPKEALELWAAIPNESPRWLDARLARLDLMLDQLHRDHRDADRDTVDSTNMAITQLIADSLHQVAADPNRRRRLELKQLEWQVHPAVRRAEEARLEADRLIEAEQTRPQVDRNPAATRAALKFKVVALALLNRQREAEEMTRQLTGQPPSSSNPHLTNLKPDDSKSNASPIISPAPLEERLDLARRLDLQAAERLSNSEQRRFAHLALMVIESILNDPQARHSPEEGLFREARLRRILALQRLGDGAAARREWDELTRTPTDALSQTPPPPNLSSLLRSTPSTIRLAAEVADAIARFDQAALLWNAYSRTLTSGTNDWLDARFHLAVSLQRLGRPRDARRVLEAAAVLVPELGGGRLQTRVAILRQQLR</sequence>
<feature type="region of interest" description="Disordered" evidence="1">
    <location>
        <begin position="421"/>
        <end position="448"/>
    </location>
</feature>
<dbReference type="Proteomes" id="UP000008631">
    <property type="component" value="Chromosome"/>
</dbReference>
<keyword evidence="3" id="KW-1185">Reference proteome</keyword>
<dbReference type="InterPro" id="IPR011990">
    <property type="entry name" value="TPR-like_helical_dom_sf"/>
</dbReference>